<evidence type="ECO:0000259" key="10">
    <source>
        <dbReference type="SMART" id="SM00385"/>
    </source>
</evidence>
<reference evidence="11 12" key="1">
    <citation type="journal article" date="2011" name="Stand. Genomic Sci.">
        <title>Complete genome sequence of the hyperthermophilic chemolithoautotroph Pyrolobus fumarii type strain (1A).</title>
        <authorList>
            <person name="Anderson I."/>
            <person name="Goker M."/>
            <person name="Nolan M."/>
            <person name="Lucas S."/>
            <person name="Hammon N."/>
            <person name="Deshpande S."/>
            <person name="Cheng J.F."/>
            <person name="Tapia R."/>
            <person name="Han C."/>
            <person name="Goodwin L."/>
            <person name="Pitluck S."/>
            <person name="Huntemann M."/>
            <person name="Liolios K."/>
            <person name="Ivanova N."/>
            <person name="Pagani I."/>
            <person name="Mavromatis K."/>
            <person name="Ovchinikova G."/>
            <person name="Pati A."/>
            <person name="Chen A."/>
            <person name="Palaniappan K."/>
            <person name="Land M."/>
            <person name="Hauser L."/>
            <person name="Brambilla E.M."/>
            <person name="Huber H."/>
            <person name="Yasawong M."/>
            <person name="Rohde M."/>
            <person name="Spring S."/>
            <person name="Abt B."/>
            <person name="Sikorski J."/>
            <person name="Wirth R."/>
            <person name="Detter J.C."/>
            <person name="Woyke T."/>
            <person name="Bristow J."/>
            <person name="Eisen J.A."/>
            <person name="Markowitz V."/>
            <person name="Hugenholtz P."/>
            <person name="Kyrpides N.C."/>
            <person name="Klenk H.P."/>
            <person name="Lapidus A."/>
        </authorList>
    </citation>
    <scope>NUCLEOTIDE SEQUENCE [LARGE SCALE GENOMIC DNA]</scope>
    <source>
        <strain evidence="12">DSM 11204 / 1A</strain>
    </source>
</reference>
<dbReference type="PANTHER" id="PTHR11618">
    <property type="entry name" value="TRANSCRIPTION INITIATION FACTOR IIB-RELATED"/>
    <property type="match status" value="1"/>
</dbReference>
<evidence type="ECO:0000256" key="7">
    <source>
        <dbReference type="HAMAP-Rule" id="MF_00383"/>
    </source>
</evidence>
<dbReference type="Pfam" id="PF08271">
    <property type="entry name" value="Zn_Ribbon_TF"/>
    <property type="match status" value="1"/>
</dbReference>
<dbReference type="KEGG" id="pfm:Pyrfu_0716"/>
<keyword evidence="4 7" id="KW-0805">Transcription regulation</keyword>
<dbReference type="SMART" id="SM00385">
    <property type="entry name" value="CYCLIN"/>
    <property type="match status" value="2"/>
</dbReference>
<dbReference type="InterPro" id="IPR023486">
    <property type="entry name" value="TFIIB_CS"/>
</dbReference>
<dbReference type="SUPFAM" id="SSF47954">
    <property type="entry name" value="Cyclin-like"/>
    <property type="match status" value="2"/>
</dbReference>
<comment type="caution">
    <text evidence="7">Lacks conserved residue(s) required for the propagation of feature annotation.</text>
</comment>
<feature type="domain" description="Cyclin-like" evidence="10">
    <location>
        <begin position="132"/>
        <end position="213"/>
    </location>
</feature>
<protein>
    <recommendedName>
        <fullName evidence="2 7">Transcription initiation factor IIB</fullName>
        <shortName evidence="7">TFIIB</shortName>
    </recommendedName>
</protein>
<feature type="domain" description="Cyclin-like" evidence="10">
    <location>
        <begin position="226"/>
        <end position="307"/>
    </location>
</feature>
<evidence type="ECO:0000256" key="1">
    <source>
        <dbReference type="ARBA" id="ARBA00010857"/>
    </source>
</evidence>
<evidence type="ECO:0000313" key="12">
    <source>
        <dbReference type="Proteomes" id="UP000001037"/>
    </source>
</evidence>
<dbReference type="PANTHER" id="PTHR11618:SF13">
    <property type="entry name" value="TRANSCRIPTION INITIATION FACTOR IIB"/>
    <property type="match status" value="1"/>
</dbReference>
<dbReference type="InParanoid" id="G0ED26"/>
<dbReference type="NCBIfam" id="NF001658">
    <property type="entry name" value="PRK00423.1"/>
    <property type="match status" value="1"/>
</dbReference>
<dbReference type="FunCoup" id="G0ED26">
    <property type="interactions" value="123"/>
</dbReference>
<keyword evidence="8" id="KW-0175">Coiled coil</keyword>
<name>G0ED26_PYRF1</name>
<dbReference type="InterPro" id="IPR013763">
    <property type="entry name" value="Cyclin-like_dom"/>
</dbReference>
<dbReference type="Gene3D" id="1.10.472.10">
    <property type="entry name" value="Cyclin-like"/>
    <property type="match status" value="1"/>
</dbReference>
<dbReference type="CDD" id="cd20550">
    <property type="entry name" value="CYCLIN_TFIIB_archaea_like_rpt2"/>
    <property type="match status" value="1"/>
</dbReference>
<dbReference type="Gene3D" id="1.10.472.170">
    <property type="match status" value="1"/>
</dbReference>
<dbReference type="InterPro" id="IPR000812">
    <property type="entry name" value="TFIIB"/>
</dbReference>
<keyword evidence="5 7" id="KW-0804">Transcription</keyword>
<dbReference type="GO" id="GO:0003700">
    <property type="term" value="F:DNA-binding transcription factor activity"/>
    <property type="evidence" value="ECO:0007669"/>
    <property type="project" value="UniProtKB-UniRule"/>
</dbReference>
<keyword evidence="3 7" id="KW-0677">Repeat</keyword>
<accession>G0ED26</accession>
<dbReference type="PROSITE" id="PS00782">
    <property type="entry name" value="TFIIB"/>
    <property type="match status" value="2"/>
</dbReference>
<evidence type="ECO:0000256" key="2">
    <source>
        <dbReference type="ARBA" id="ARBA00013932"/>
    </source>
</evidence>
<dbReference type="InterPro" id="IPR013150">
    <property type="entry name" value="TFIIB_cyclin"/>
</dbReference>
<dbReference type="Proteomes" id="UP000001037">
    <property type="component" value="Chromosome"/>
</dbReference>
<dbReference type="AlphaFoldDB" id="G0ED26"/>
<dbReference type="Pfam" id="PF00382">
    <property type="entry name" value="TFIIB"/>
    <property type="match status" value="2"/>
</dbReference>
<dbReference type="SUPFAM" id="SSF57783">
    <property type="entry name" value="Zinc beta-ribbon"/>
    <property type="match status" value="1"/>
</dbReference>
<feature type="repeat" description="2" evidence="7">
    <location>
        <begin position="226"/>
        <end position="307"/>
    </location>
</feature>
<evidence type="ECO:0000256" key="4">
    <source>
        <dbReference type="ARBA" id="ARBA00023015"/>
    </source>
</evidence>
<dbReference type="GO" id="GO:0097550">
    <property type="term" value="C:transcription preinitiation complex"/>
    <property type="evidence" value="ECO:0007669"/>
    <property type="project" value="TreeGrafter"/>
</dbReference>
<dbReference type="InterPro" id="IPR013137">
    <property type="entry name" value="Znf_TFIIB"/>
</dbReference>
<dbReference type="InterPro" id="IPR036915">
    <property type="entry name" value="Cyclin-like_sf"/>
</dbReference>
<evidence type="ECO:0000256" key="3">
    <source>
        <dbReference type="ARBA" id="ARBA00022737"/>
    </source>
</evidence>
<evidence type="ECO:0000256" key="8">
    <source>
        <dbReference type="SAM" id="Coils"/>
    </source>
</evidence>
<evidence type="ECO:0000256" key="5">
    <source>
        <dbReference type="ARBA" id="ARBA00023163"/>
    </source>
</evidence>
<dbReference type="GO" id="GO:0017025">
    <property type="term" value="F:TBP-class protein binding"/>
    <property type="evidence" value="ECO:0007669"/>
    <property type="project" value="InterPro"/>
</dbReference>
<dbReference type="HOGENOM" id="CLU_043736_0_1_2"/>
<comment type="function">
    <text evidence="6 7">Stabilizes TBP binding to an archaeal box-A promoter. Also responsible for recruiting RNA polymerase II to the pre-initiation complex (DNA-TBP-TFIIB).</text>
</comment>
<comment type="similarity">
    <text evidence="1 7">Belongs to the TFIIB family.</text>
</comment>
<feature type="repeat" description="1" evidence="7">
    <location>
        <begin position="132"/>
        <end position="215"/>
    </location>
</feature>
<evidence type="ECO:0000256" key="6">
    <source>
        <dbReference type="ARBA" id="ARBA00053882"/>
    </source>
</evidence>
<proteinExistence type="inferred from homology"/>
<dbReference type="eggNOG" id="arCOG01981">
    <property type="taxonomic scope" value="Archaea"/>
</dbReference>
<feature type="region of interest" description="Disordered" evidence="9">
    <location>
        <begin position="1"/>
        <end position="26"/>
    </location>
</feature>
<keyword evidence="12" id="KW-1185">Reference proteome</keyword>
<dbReference type="FunFam" id="1.10.472.10:FF:000023">
    <property type="entry name" value="Transcription initiation factor IIB"/>
    <property type="match status" value="1"/>
</dbReference>
<dbReference type="HAMAP" id="MF_00383">
    <property type="entry name" value="TF2B_arch"/>
    <property type="match status" value="1"/>
</dbReference>
<evidence type="ECO:0000256" key="9">
    <source>
        <dbReference type="SAM" id="MobiDB-lite"/>
    </source>
</evidence>
<dbReference type="STRING" id="694429.Pyrfu_0716"/>
<dbReference type="EMBL" id="CP002838">
    <property type="protein sequence ID" value="AEM38585.1"/>
    <property type="molecule type" value="Genomic_DNA"/>
</dbReference>
<organism evidence="11 12">
    <name type="scientific">Pyrolobus fumarii (strain DSM 11204 / 1A)</name>
    <dbReference type="NCBI Taxonomy" id="694429"/>
    <lineage>
        <taxon>Archaea</taxon>
        <taxon>Thermoproteota</taxon>
        <taxon>Thermoprotei</taxon>
        <taxon>Desulfurococcales</taxon>
        <taxon>Pyrodictiaceae</taxon>
        <taxon>Pyrolobus</taxon>
    </lineage>
</organism>
<dbReference type="PRINTS" id="PR00685">
    <property type="entry name" value="TIFACTORIIB"/>
</dbReference>
<gene>
    <name evidence="7" type="primary">tfb</name>
    <name evidence="11" type="ordered locus">Pyrfu_0716</name>
</gene>
<dbReference type="GO" id="GO:0070897">
    <property type="term" value="P:transcription preinitiation complex assembly"/>
    <property type="evidence" value="ECO:0007669"/>
    <property type="project" value="InterPro"/>
</dbReference>
<sequence>MSELPEQPLPSMEEGAEEQEKKCPPEYIMYDPNTGSYICTLTGEVIEEGIVDMGPDWRAYTMEEKIRRQRTGSPLNIAQPDYGLLTSLSSSRDAGGRKLDARHRMEAERLRRLQAKLRTMSSVEKNIEQASKEIARLIEALNIPRSLFEEAMRVYRMAAEKGLVRGRSLESVAAAAVYAACRMRGVPVTLDDIAKHVKGGRKEVARCYRLLVRELKLRMPVADPIRYVSRIVSLLGLSTRVEAEAIKILMQAKKKGLTAGKDPAGLAAAAIYIAALKLGERRTQKEIAAAAGVTEVTVRNRYKELAQKLKIELPPQ</sequence>
<feature type="coiled-coil region" evidence="8">
    <location>
        <begin position="113"/>
        <end position="140"/>
    </location>
</feature>
<dbReference type="InterPro" id="IPR023484">
    <property type="entry name" value="TFIIB_arc"/>
</dbReference>
<evidence type="ECO:0000313" key="11">
    <source>
        <dbReference type="EMBL" id="AEM38585.1"/>
    </source>
</evidence>